<dbReference type="PANTHER" id="PTHR31879">
    <property type="entry name" value="DET1- AND DDB1-ASSOCIATED PROTEIN 1"/>
    <property type="match status" value="1"/>
</dbReference>
<dbReference type="AlphaFoldDB" id="A0A5H2XLR2"/>
<protein>
    <submittedName>
        <fullName evidence="4">SAP domain-containing protein</fullName>
    </submittedName>
</protein>
<reference evidence="4" key="1">
    <citation type="journal article" date="2019" name="Science">
        <title>Mutation of a bHLH transcription factor allowed almond domestication.</title>
        <authorList>
            <person name="Sanchez-Perez R."/>
            <person name="Pavan S."/>
            <person name="Mazzeo R."/>
            <person name="Moldovan C."/>
            <person name="Aiese Cigliano R."/>
            <person name="Del Cueto J."/>
            <person name="Ricciardi F."/>
            <person name="Lotti C."/>
            <person name="Ricciardi L."/>
            <person name="Dicenta F."/>
            <person name="Lopez-Marques R.L."/>
            <person name="Lindberg Moller B."/>
        </authorList>
    </citation>
    <scope>NUCLEOTIDE SEQUENCE</scope>
</reference>
<evidence type="ECO:0000313" key="4">
    <source>
        <dbReference type="EMBL" id="BBN69067.1"/>
    </source>
</evidence>
<dbReference type="Pfam" id="PF10172">
    <property type="entry name" value="DDA1"/>
    <property type="match status" value="1"/>
</dbReference>
<gene>
    <name evidence="4" type="ORF">Prudu_729S000200</name>
</gene>
<feature type="compositionally biased region" description="Basic and acidic residues" evidence="2">
    <location>
        <begin position="135"/>
        <end position="144"/>
    </location>
</feature>
<evidence type="ECO:0000256" key="2">
    <source>
        <dbReference type="SAM" id="MobiDB-lite"/>
    </source>
</evidence>
<dbReference type="PANTHER" id="PTHR31879:SF2">
    <property type="entry name" value="DET1- AND DDB1-ASSOCIATED PROTEIN 1"/>
    <property type="match status" value="1"/>
</dbReference>
<feature type="compositionally biased region" description="Low complexity" evidence="2">
    <location>
        <begin position="168"/>
        <end position="189"/>
    </location>
</feature>
<feature type="compositionally biased region" description="Basic and acidic residues" evidence="2">
    <location>
        <begin position="151"/>
        <end position="162"/>
    </location>
</feature>
<dbReference type="GO" id="GO:0080008">
    <property type="term" value="C:Cul4-RING E3 ubiquitin ligase complex"/>
    <property type="evidence" value="ECO:0007669"/>
    <property type="project" value="TreeGrafter"/>
</dbReference>
<feature type="non-terminal residue" evidence="4">
    <location>
        <position position="1"/>
    </location>
</feature>
<feature type="region of interest" description="Disordered" evidence="2">
    <location>
        <begin position="135"/>
        <end position="190"/>
    </location>
</feature>
<dbReference type="InterPro" id="IPR018276">
    <property type="entry name" value="DDA1_dom"/>
</dbReference>
<dbReference type="EMBL" id="AP021066">
    <property type="protein sequence ID" value="BBN69067.1"/>
    <property type="molecule type" value="Genomic_DNA"/>
</dbReference>
<accession>A0A5H2XLR2</accession>
<dbReference type="GO" id="GO:0032436">
    <property type="term" value="P:positive regulation of proteasomal ubiquitin-dependent protein catabolic process"/>
    <property type="evidence" value="ECO:0007669"/>
    <property type="project" value="TreeGrafter"/>
</dbReference>
<comment type="similarity">
    <text evidence="1">Belongs to the DDA1 family.</text>
</comment>
<feature type="region of interest" description="Disordered" evidence="2">
    <location>
        <begin position="45"/>
        <end position="77"/>
    </location>
</feature>
<feature type="non-terminal residue" evidence="4">
    <location>
        <position position="249"/>
    </location>
</feature>
<proteinExistence type="inferred from homology"/>
<organism evidence="4">
    <name type="scientific">Prunus dulcis</name>
    <name type="common">Almond</name>
    <name type="synonym">Amygdalus dulcis</name>
    <dbReference type="NCBI Taxonomy" id="3755"/>
    <lineage>
        <taxon>Eukaryota</taxon>
        <taxon>Viridiplantae</taxon>
        <taxon>Streptophyta</taxon>
        <taxon>Embryophyta</taxon>
        <taxon>Tracheophyta</taxon>
        <taxon>Spermatophyta</taxon>
        <taxon>Magnoliopsida</taxon>
        <taxon>eudicotyledons</taxon>
        <taxon>Gunneridae</taxon>
        <taxon>Pentapetalae</taxon>
        <taxon>rosids</taxon>
        <taxon>fabids</taxon>
        <taxon>Rosales</taxon>
        <taxon>Rosaceae</taxon>
        <taxon>Amygdaloideae</taxon>
        <taxon>Amygdaleae</taxon>
        <taxon>Prunus</taxon>
    </lineage>
</organism>
<evidence type="ECO:0000256" key="1">
    <source>
        <dbReference type="ARBA" id="ARBA00008042"/>
    </source>
</evidence>
<evidence type="ECO:0000259" key="3">
    <source>
        <dbReference type="Pfam" id="PF10172"/>
    </source>
</evidence>
<dbReference type="InterPro" id="IPR033575">
    <property type="entry name" value="DDA1-like"/>
</dbReference>
<feature type="compositionally biased region" description="Polar residues" evidence="2">
    <location>
        <begin position="50"/>
        <end position="77"/>
    </location>
</feature>
<feature type="domain" description="DET1- and DDB1-associated protein 1" evidence="3">
    <location>
        <begin position="83"/>
        <end position="135"/>
    </location>
</feature>
<name>A0A5H2XLR2_PRUDU</name>
<sequence length="249" mass="26469">LSKSLKFPYELFLPKCTAKLLQGRAPLPNIAKLSTITNPSLKRTHAAKTLTDSQTITEASSPAMEGSSSQPSDSNQTASGAFKFLQNLPSRGLLSSTFLSSNPGGMRVYVCVRDTSPQTNQQNILIRSLTLKKQKGESSSKDVKGAGAAEGSRKRVAERVLDSKTSAKRAASQSSSRQEGSSSNQASSRDFQGLTVERLRALLKAKGTVVRNSSLQSVAKARDALLPSGAAWELGEFLATNLAMVSSCC</sequence>